<dbReference type="EMBL" id="CDMY01000304">
    <property type="protein sequence ID" value="CEM01029.1"/>
    <property type="molecule type" value="Genomic_DNA"/>
</dbReference>
<keyword evidence="2" id="KW-1185">Reference proteome</keyword>
<dbReference type="VEuPathDB" id="CryptoDB:Vbra_8131"/>
<dbReference type="PhylomeDB" id="A0A0G4ETN8"/>
<evidence type="ECO:0000313" key="2">
    <source>
        <dbReference type="Proteomes" id="UP000041254"/>
    </source>
</evidence>
<dbReference type="Proteomes" id="UP000041254">
    <property type="component" value="Unassembled WGS sequence"/>
</dbReference>
<sequence length="244" mass="26284">MDACVQVLTAARPLVRSSTHQLSMASESVPSLRHLEAASTSGAAAQAATYRDLRRRHTGERAGHFCAGEGEGPLRLAAIYRLTRAGTTLPLVLSADSMATAMASPELPFTMSFYKAIGHLFSYSGRSLALQPANNGAYQIGNRLFEVGIREVLSASMDSAVSPYQSLLLRGEAKITKEDGLIVDLSYDNRDLNRGCTRCDGCRLVVVSGFRTNDTVAAYLWVESGSVYLWKTELSAAGASQPWT</sequence>
<evidence type="ECO:0000313" key="1">
    <source>
        <dbReference type="EMBL" id="CEM01029.1"/>
    </source>
</evidence>
<gene>
    <name evidence="1" type="ORF">Vbra_8131</name>
</gene>
<organism evidence="1 2">
    <name type="scientific">Vitrella brassicaformis (strain CCMP3155)</name>
    <dbReference type="NCBI Taxonomy" id="1169540"/>
    <lineage>
        <taxon>Eukaryota</taxon>
        <taxon>Sar</taxon>
        <taxon>Alveolata</taxon>
        <taxon>Colpodellida</taxon>
        <taxon>Vitrellaceae</taxon>
        <taxon>Vitrella</taxon>
    </lineage>
</organism>
<dbReference type="AlphaFoldDB" id="A0A0G4ETN8"/>
<accession>A0A0G4ETN8</accession>
<dbReference type="InParanoid" id="A0A0G4ETN8"/>
<name>A0A0G4ETN8_VITBC</name>
<reference evidence="1 2" key="1">
    <citation type="submission" date="2014-11" db="EMBL/GenBank/DDBJ databases">
        <authorList>
            <person name="Zhu J."/>
            <person name="Qi W."/>
            <person name="Song R."/>
        </authorList>
    </citation>
    <scope>NUCLEOTIDE SEQUENCE [LARGE SCALE GENOMIC DNA]</scope>
</reference>
<protein>
    <submittedName>
        <fullName evidence="1">Uncharacterized protein</fullName>
    </submittedName>
</protein>
<proteinExistence type="predicted"/>